<dbReference type="PROSITE" id="PS50005">
    <property type="entry name" value="TPR"/>
    <property type="match status" value="4"/>
</dbReference>
<dbReference type="SMART" id="SM00028">
    <property type="entry name" value="TPR"/>
    <property type="match status" value="10"/>
</dbReference>
<dbReference type="PANTHER" id="PTHR44216:SF3">
    <property type="entry name" value="PROTEIN O-MANNOSYL-TRANSFERASE TMTC2"/>
    <property type="match status" value="1"/>
</dbReference>
<evidence type="ECO:0000256" key="1">
    <source>
        <dbReference type="PROSITE-ProRule" id="PRU00339"/>
    </source>
</evidence>
<keyword evidence="2" id="KW-0732">Signal</keyword>
<feature type="repeat" description="TPR" evidence="1">
    <location>
        <begin position="531"/>
        <end position="564"/>
    </location>
</feature>
<feature type="chain" id="PRO_5045580562" evidence="2">
    <location>
        <begin position="23"/>
        <end position="625"/>
    </location>
</feature>
<dbReference type="PROSITE" id="PS50293">
    <property type="entry name" value="TPR_REGION"/>
    <property type="match status" value="1"/>
</dbReference>
<dbReference type="RefSeq" id="WP_206716494.1">
    <property type="nucleotide sequence ID" value="NZ_CP071091.1"/>
</dbReference>
<keyword evidence="4" id="KW-1185">Reference proteome</keyword>
<protein>
    <submittedName>
        <fullName evidence="3">Tetratricopeptide repeat protein</fullName>
    </submittedName>
</protein>
<dbReference type="InterPro" id="IPR052384">
    <property type="entry name" value="TMTC_O-mannosyltransferase"/>
</dbReference>
<dbReference type="PANTHER" id="PTHR44216">
    <property type="entry name" value="PROTEIN O-MANNOSYL-TRANSFERASE TMTC2"/>
    <property type="match status" value="1"/>
</dbReference>
<dbReference type="Pfam" id="PF13428">
    <property type="entry name" value="TPR_14"/>
    <property type="match status" value="1"/>
</dbReference>
<dbReference type="Pfam" id="PF13432">
    <property type="entry name" value="TPR_16"/>
    <property type="match status" value="1"/>
</dbReference>
<feature type="repeat" description="TPR" evidence="1">
    <location>
        <begin position="124"/>
        <end position="157"/>
    </location>
</feature>
<name>A0ABX7N7M9_9BACT</name>
<feature type="signal peptide" evidence="2">
    <location>
        <begin position="1"/>
        <end position="22"/>
    </location>
</feature>
<reference evidence="3 4" key="1">
    <citation type="submission" date="2021-02" db="EMBL/GenBank/DDBJ databases">
        <title>De Novo genome assembly of isolated myxobacteria.</title>
        <authorList>
            <person name="Stevens D.C."/>
        </authorList>
    </citation>
    <scope>NUCLEOTIDE SEQUENCE [LARGE SCALE GENOMIC DNA]</scope>
    <source>
        <strain evidence="3 4">SCHIC003</strain>
    </source>
</reference>
<sequence>MSPSRLLAFVLLAALWGPVAVAAAPSPRRPRVDREAMREAMDAAASDEGTFSSSASYTQFLRARLSHHSGNHRAAVDSLRLALATNDGHPLLLTRLAEEYARLGDLDKAERELRRAVERSPAYYPAHVLLGRVLLESGRFTRARLHLRRAMALKPREPEAYLVLAQLYLETNSVAEAVRVVDSLARALPGEASGYRRLGLALAERGDILRAERLLSEAAARDPGDVEVLGTLAKLYEETNRPARSEETLARALEREPDSEEVLLAAGRSALKAGSLVRARAYLDRLLSLSLEPETAVRVAFIYLSGREPNAAVEVLAAARASHGQEPRLAYYSGLVRERMRRFADAAEDFAAVPEGSDVFADARVRRARCLSLAGQHSPALSLLRAALQASPEDLEVRAQYARALERGGAPARAESLLKEGLARGVSASLYDALASTLHRQGRGGEAVALLSDAVTRAPRDQALLYVLGAACERHGDLAGAQARMRAVLAVEPDHASALNFLGYLLAQSGKDLDEAERLVLRALELRPDDGAFLDSLGWVYFRRGDYPRAVEALERAVSLSPDEPVILEHLGDAYQRASRGEDAAGVWRRALEVLALDPESAEPLGQRETLERKLKALSMGAAGR</sequence>
<dbReference type="SUPFAM" id="SSF48452">
    <property type="entry name" value="TPR-like"/>
    <property type="match status" value="2"/>
</dbReference>
<organism evidence="3 4">
    <name type="scientific">Myxococcus landrumensis</name>
    <dbReference type="NCBI Taxonomy" id="2813577"/>
    <lineage>
        <taxon>Bacteria</taxon>
        <taxon>Pseudomonadati</taxon>
        <taxon>Myxococcota</taxon>
        <taxon>Myxococcia</taxon>
        <taxon>Myxococcales</taxon>
        <taxon>Cystobacterineae</taxon>
        <taxon>Myxococcaceae</taxon>
        <taxon>Myxococcus</taxon>
    </lineage>
</organism>
<dbReference type="Proteomes" id="UP000663090">
    <property type="component" value="Chromosome"/>
</dbReference>
<evidence type="ECO:0000313" key="4">
    <source>
        <dbReference type="Proteomes" id="UP000663090"/>
    </source>
</evidence>
<evidence type="ECO:0000313" key="3">
    <source>
        <dbReference type="EMBL" id="QSQ14735.1"/>
    </source>
</evidence>
<dbReference type="Gene3D" id="1.25.40.10">
    <property type="entry name" value="Tetratricopeptide repeat domain"/>
    <property type="match status" value="4"/>
</dbReference>
<proteinExistence type="predicted"/>
<dbReference type="InterPro" id="IPR019734">
    <property type="entry name" value="TPR_rpt"/>
</dbReference>
<evidence type="ECO:0000256" key="2">
    <source>
        <dbReference type="SAM" id="SignalP"/>
    </source>
</evidence>
<dbReference type="Pfam" id="PF14559">
    <property type="entry name" value="TPR_19"/>
    <property type="match status" value="3"/>
</dbReference>
<dbReference type="EMBL" id="CP071091">
    <property type="protein sequence ID" value="QSQ14735.1"/>
    <property type="molecule type" value="Genomic_DNA"/>
</dbReference>
<accession>A0ABX7N7M9</accession>
<gene>
    <name evidence="3" type="ORF">JY572_01180</name>
</gene>
<feature type="repeat" description="TPR" evidence="1">
    <location>
        <begin position="192"/>
        <end position="225"/>
    </location>
</feature>
<feature type="repeat" description="TPR" evidence="1">
    <location>
        <begin position="90"/>
        <end position="123"/>
    </location>
</feature>
<keyword evidence="1" id="KW-0802">TPR repeat</keyword>
<dbReference type="InterPro" id="IPR011990">
    <property type="entry name" value="TPR-like_helical_dom_sf"/>
</dbReference>